<keyword evidence="4" id="KW-1185">Reference proteome</keyword>
<dbReference type="Proteomes" id="UP000052237">
    <property type="component" value="Unassembled WGS sequence"/>
</dbReference>
<dbReference type="EMBL" id="FAUW01000002">
    <property type="protein sequence ID" value="CUU75547.1"/>
    <property type="molecule type" value="Genomic_DNA"/>
</dbReference>
<accession>A0A9W5EQX1</accession>
<evidence type="ECO:0000313" key="3">
    <source>
        <dbReference type="EMBL" id="CUU75547.1"/>
    </source>
</evidence>
<evidence type="ECO:0000313" key="2">
    <source>
        <dbReference type="EMBL" id="CUU73985.1"/>
    </source>
</evidence>
<gene>
    <name evidence="2" type="ORF">ERS686654_00562</name>
    <name evidence="3" type="ORF">ERS739220_00661</name>
</gene>
<comment type="caution">
    <text evidence="2">The sequence shown here is derived from an EMBL/GenBank/DDBJ whole genome shotgun (WGS) entry which is preliminary data.</text>
</comment>
<keyword evidence="1" id="KW-1133">Transmembrane helix</keyword>
<evidence type="ECO:0000256" key="1">
    <source>
        <dbReference type="SAM" id="Phobius"/>
    </source>
</evidence>
<evidence type="ECO:0000313" key="5">
    <source>
        <dbReference type="Proteomes" id="UP000052257"/>
    </source>
</evidence>
<dbReference type="RefSeq" id="WP_059425188.1">
    <property type="nucleotide sequence ID" value="NZ_FAUT01000001.1"/>
</dbReference>
<sequence>MPIKDDIGYIKNELSSEEHFLENAIRSERFLRKNKKIIVVIVAILVILLIGYAINSYVKESNLSSANEAYNKLLISPNDVAAMNTLKNKAPSLFALYAIKNAADTNSTNLLNEALSLDIDPLLKNIIENSKNQSTDGILSSYDALLKGFDLLKQNKINQAKIEFAKIPNNSPLTPIYKNLEHYQGK</sequence>
<accession>A0A0S4R3P4</accession>
<dbReference type="EMBL" id="FAVB01000001">
    <property type="protein sequence ID" value="CUU73985.1"/>
    <property type="molecule type" value="Genomic_DNA"/>
</dbReference>
<dbReference type="AlphaFoldDB" id="A0A0S4R3P4"/>
<dbReference type="GeneID" id="29473178"/>
<proteinExistence type="predicted"/>
<evidence type="ECO:0008006" key="6">
    <source>
        <dbReference type="Google" id="ProtNLM"/>
    </source>
</evidence>
<name>A0A0S4R3P4_CAMHY</name>
<dbReference type="Proteomes" id="UP000052257">
    <property type="component" value="Unassembled WGS sequence"/>
</dbReference>
<keyword evidence="1" id="KW-0812">Transmembrane</keyword>
<feature type="transmembrane region" description="Helical" evidence="1">
    <location>
        <begin position="37"/>
        <end position="58"/>
    </location>
</feature>
<evidence type="ECO:0000313" key="4">
    <source>
        <dbReference type="Proteomes" id="UP000052237"/>
    </source>
</evidence>
<keyword evidence="1" id="KW-0472">Membrane</keyword>
<protein>
    <recommendedName>
        <fullName evidence="6">Tetratricopeptide repeat-like domain-containing protein</fullName>
    </recommendedName>
</protein>
<organism evidence="2 4">
    <name type="scientific">Campylobacter hyointestinalis subsp. hyointestinalis</name>
    <dbReference type="NCBI Taxonomy" id="91352"/>
    <lineage>
        <taxon>Bacteria</taxon>
        <taxon>Pseudomonadati</taxon>
        <taxon>Campylobacterota</taxon>
        <taxon>Epsilonproteobacteria</taxon>
        <taxon>Campylobacterales</taxon>
        <taxon>Campylobacteraceae</taxon>
        <taxon>Campylobacter</taxon>
    </lineage>
</organism>
<reference evidence="4 5" key="1">
    <citation type="submission" date="2015-11" db="EMBL/GenBank/DDBJ databases">
        <authorList>
            <consortium name="Pathogen Informatics"/>
        </authorList>
    </citation>
    <scope>NUCLEOTIDE SEQUENCE [LARGE SCALE GENOMIC DNA]</scope>
    <source>
        <strain evidence="2 4">006A-0059</strain>
        <strain evidence="3 5">006A-0191</strain>
    </source>
</reference>